<accession>Q11LV3</accession>
<keyword evidence="1" id="KW-0812">Transmembrane</keyword>
<keyword evidence="1" id="KW-0472">Membrane</keyword>
<evidence type="ECO:0000313" key="2">
    <source>
        <dbReference type="EMBL" id="ABG61622.1"/>
    </source>
</evidence>
<dbReference type="AlphaFoldDB" id="Q11LV3"/>
<feature type="transmembrane region" description="Helical" evidence="1">
    <location>
        <begin position="21"/>
        <end position="39"/>
    </location>
</feature>
<dbReference type="EMBL" id="CP000390">
    <property type="protein sequence ID" value="ABG61622.1"/>
    <property type="molecule type" value="Genomic_DNA"/>
</dbReference>
<reference evidence="2" key="1">
    <citation type="submission" date="2006-06" db="EMBL/GenBank/DDBJ databases">
        <title>Complete sequence of chromosome of Chelativorans sp. BNC1.</title>
        <authorList>
            <consortium name="US DOE Joint Genome Institute"/>
            <person name="Copeland A."/>
            <person name="Lucas S."/>
            <person name="Lapidus A."/>
            <person name="Barry K."/>
            <person name="Detter J.C."/>
            <person name="Glavina del Rio T."/>
            <person name="Hammon N."/>
            <person name="Israni S."/>
            <person name="Dalin E."/>
            <person name="Tice H."/>
            <person name="Pitluck S."/>
            <person name="Chertkov O."/>
            <person name="Brettin T."/>
            <person name="Bruce D."/>
            <person name="Han C."/>
            <person name="Tapia R."/>
            <person name="Gilna P."/>
            <person name="Schmutz J."/>
            <person name="Larimer F."/>
            <person name="Land M."/>
            <person name="Hauser L."/>
            <person name="Kyrpides N."/>
            <person name="Mikhailova N."/>
            <person name="Richardson P."/>
        </authorList>
    </citation>
    <scope>NUCLEOTIDE SEQUENCE</scope>
    <source>
        <strain evidence="2">BNC1</strain>
    </source>
</reference>
<name>Q11LV3_CHESB</name>
<evidence type="ECO:0000256" key="1">
    <source>
        <dbReference type="SAM" id="Phobius"/>
    </source>
</evidence>
<dbReference type="HOGENOM" id="CLU_2245108_0_0_5"/>
<keyword evidence="1" id="KW-1133">Transmembrane helix</keyword>
<sequence length="104" mass="10967">MVNRIGSPRAHYRIGRGQLPVFVIVSAAHGSYSLAVLTFCTGGSSMTQANETRAVLRQISKRLRAKGLELALNESSTFGDKVVGAALIHAAEEIGAALKEEVSG</sequence>
<gene>
    <name evidence="2" type="ordered locus">Meso_0217</name>
</gene>
<protein>
    <submittedName>
        <fullName evidence="2">Uncharacterized protein</fullName>
    </submittedName>
</protein>
<organism evidence="2">
    <name type="scientific">Chelativorans sp. (strain BNC1)</name>
    <dbReference type="NCBI Taxonomy" id="266779"/>
    <lineage>
        <taxon>Bacteria</taxon>
        <taxon>Pseudomonadati</taxon>
        <taxon>Pseudomonadota</taxon>
        <taxon>Alphaproteobacteria</taxon>
        <taxon>Hyphomicrobiales</taxon>
        <taxon>Phyllobacteriaceae</taxon>
        <taxon>Chelativorans</taxon>
    </lineage>
</organism>
<dbReference type="KEGG" id="mes:Meso_0217"/>
<proteinExistence type="predicted"/>